<evidence type="ECO:0000256" key="1">
    <source>
        <dbReference type="ARBA" id="ARBA00009431"/>
    </source>
</evidence>
<dbReference type="GO" id="GO:0006508">
    <property type="term" value="P:proteolysis"/>
    <property type="evidence" value="ECO:0007669"/>
    <property type="project" value="UniProtKB-KW"/>
</dbReference>
<organism evidence="6 7">
    <name type="scientific">Asterophora parasitica</name>
    <dbReference type="NCBI Taxonomy" id="117018"/>
    <lineage>
        <taxon>Eukaryota</taxon>
        <taxon>Fungi</taxon>
        <taxon>Dikarya</taxon>
        <taxon>Basidiomycota</taxon>
        <taxon>Agaricomycotina</taxon>
        <taxon>Agaricomycetes</taxon>
        <taxon>Agaricomycetidae</taxon>
        <taxon>Agaricales</taxon>
        <taxon>Tricholomatineae</taxon>
        <taxon>Lyophyllaceae</taxon>
        <taxon>Asterophora</taxon>
    </lineage>
</organism>
<keyword evidence="3" id="KW-0645">Protease</keyword>
<name>A0A9P7KBS8_9AGAR</name>
<comment type="similarity">
    <text evidence="1">Belongs to the peptidase S10 family.</text>
</comment>
<reference evidence="6" key="1">
    <citation type="submission" date="2020-07" db="EMBL/GenBank/DDBJ databases">
        <authorList>
            <person name="Nieuwenhuis M."/>
            <person name="Van De Peppel L.J.J."/>
        </authorList>
    </citation>
    <scope>NUCLEOTIDE SEQUENCE</scope>
    <source>
        <strain evidence="6">AP01</strain>
        <tissue evidence="6">Mycelium</tissue>
    </source>
</reference>
<dbReference type="Proteomes" id="UP000775547">
    <property type="component" value="Unassembled WGS sequence"/>
</dbReference>
<dbReference type="InterPro" id="IPR029058">
    <property type="entry name" value="AB_hydrolase_fold"/>
</dbReference>
<dbReference type="SUPFAM" id="SSF53474">
    <property type="entry name" value="alpha/beta-Hydrolases"/>
    <property type="match status" value="1"/>
</dbReference>
<reference evidence="6" key="2">
    <citation type="submission" date="2021-10" db="EMBL/GenBank/DDBJ databases">
        <title>Phylogenomics reveals ancestral predisposition of the termite-cultivated fungus Termitomyces towards a domesticated lifestyle.</title>
        <authorList>
            <person name="Auxier B."/>
            <person name="Grum-Grzhimaylo A."/>
            <person name="Cardenas M.E."/>
            <person name="Lodge J.D."/>
            <person name="Laessoe T."/>
            <person name="Pedersen O."/>
            <person name="Smith M.E."/>
            <person name="Kuyper T.W."/>
            <person name="Franco-Molano E.A."/>
            <person name="Baroni T.J."/>
            <person name="Aanen D.K."/>
        </authorList>
    </citation>
    <scope>NUCLEOTIDE SEQUENCE</scope>
    <source>
        <strain evidence="6">AP01</strain>
        <tissue evidence="6">Mycelium</tissue>
    </source>
</reference>
<evidence type="ECO:0000256" key="5">
    <source>
        <dbReference type="ARBA" id="ARBA00023180"/>
    </source>
</evidence>
<dbReference type="EMBL" id="JABCKV010000213">
    <property type="protein sequence ID" value="KAG5642136.1"/>
    <property type="molecule type" value="Genomic_DNA"/>
</dbReference>
<dbReference type="AlphaFoldDB" id="A0A9P7KBS8"/>
<protein>
    <submittedName>
        <fullName evidence="6">Uncharacterized protein</fullName>
    </submittedName>
</protein>
<sequence>MVAPVYFDREDVKKAIHAPPNFKWFECSEVDVFPKGDASLPPALTVLPNVIEKSNRTVIIHGHADFILIAEG</sequence>
<dbReference type="Gene3D" id="3.40.50.1820">
    <property type="entry name" value="alpha/beta hydrolase"/>
    <property type="match status" value="1"/>
</dbReference>
<gene>
    <name evidence="6" type="ORF">DXG03_003566</name>
</gene>
<accession>A0A9P7KBS8</accession>
<keyword evidence="7" id="KW-1185">Reference proteome</keyword>
<keyword evidence="2" id="KW-0121">Carboxypeptidase</keyword>
<keyword evidence="5" id="KW-0325">Glycoprotein</keyword>
<comment type="caution">
    <text evidence="6">The sequence shown here is derived from an EMBL/GenBank/DDBJ whole genome shotgun (WGS) entry which is preliminary data.</text>
</comment>
<dbReference type="Pfam" id="PF00450">
    <property type="entry name" value="Peptidase_S10"/>
    <property type="match status" value="1"/>
</dbReference>
<evidence type="ECO:0000256" key="3">
    <source>
        <dbReference type="ARBA" id="ARBA00022670"/>
    </source>
</evidence>
<dbReference type="InterPro" id="IPR001563">
    <property type="entry name" value="Peptidase_S10"/>
</dbReference>
<evidence type="ECO:0000313" key="6">
    <source>
        <dbReference type="EMBL" id="KAG5642136.1"/>
    </source>
</evidence>
<evidence type="ECO:0000256" key="2">
    <source>
        <dbReference type="ARBA" id="ARBA00022645"/>
    </source>
</evidence>
<keyword evidence="4" id="KW-0378">Hydrolase</keyword>
<dbReference type="GO" id="GO:0004185">
    <property type="term" value="F:serine-type carboxypeptidase activity"/>
    <property type="evidence" value="ECO:0007669"/>
    <property type="project" value="InterPro"/>
</dbReference>
<proteinExistence type="inferred from homology"/>
<evidence type="ECO:0000313" key="7">
    <source>
        <dbReference type="Proteomes" id="UP000775547"/>
    </source>
</evidence>
<evidence type="ECO:0000256" key="4">
    <source>
        <dbReference type="ARBA" id="ARBA00022801"/>
    </source>
</evidence>
<dbReference type="OrthoDB" id="443318at2759"/>